<dbReference type="GO" id="GO:0008320">
    <property type="term" value="F:protein transmembrane transporter activity"/>
    <property type="evidence" value="ECO:0007669"/>
    <property type="project" value="UniProtKB-UniRule"/>
</dbReference>
<keyword evidence="7 9" id="KW-0811">Translocation</keyword>
<comment type="similarity">
    <text evidence="9">Belongs to the TatA/E family.</text>
</comment>
<dbReference type="InterPro" id="IPR006312">
    <property type="entry name" value="TatA/E"/>
</dbReference>
<evidence type="ECO:0000256" key="3">
    <source>
        <dbReference type="ARBA" id="ARBA00022475"/>
    </source>
</evidence>
<dbReference type="GO" id="GO:0043953">
    <property type="term" value="P:protein transport by the Tat complex"/>
    <property type="evidence" value="ECO:0007669"/>
    <property type="project" value="UniProtKB-UniRule"/>
</dbReference>
<keyword evidence="3 9" id="KW-1003">Cell membrane</keyword>
<keyword evidence="4 9" id="KW-0812">Transmembrane</keyword>
<keyword evidence="6 9" id="KW-1133">Transmembrane helix</keyword>
<evidence type="ECO:0000256" key="7">
    <source>
        <dbReference type="ARBA" id="ARBA00023010"/>
    </source>
</evidence>
<evidence type="ECO:0000256" key="4">
    <source>
        <dbReference type="ARBA" id="ARBA00022692"/>
    </source>
</evidence>
<feature type="transmembrane region" description="Helical" evidence="9">
    <location>
        <begin position="6"/>
        <end position="25"/>
    </location>
</feature>
<keyword evidence="8 9" id="KW-0472">Membrane</keyword>
<keyword evidence="2 9" id="KW-0813">Transport</keyword>
<evidence type="ECO:0000313" key="12">
    <source>
        <dbReference type="Proteomes" id="UP000319771"/>
    </source>
</evidence>
<dbReference type="AlphaFoldDB" id="A0A538UCE7"/>
<sequence length="74" mass="7856">MFGLGGAEIGLIFLIVLLIFGPSQIPKMARGLGQALREFRKAQREITDEVNREDPPAEKSDKPGPTSGSGTGTS</sequence>
<evidence type="ECO:0000256" key="1">
    <source>
        <dbReference type="ARBA" id="ARBA00004162"/>
    </source>
</evidence>
<dbReference type="PANTHER" id="PTHR42982:SF1">
    <property type="entry name" value="SEC-INDEPENDENT PROTEIN TRANSLOCASE PROTEIN TATA"/>
    <property type="match status" value="1"/>
</dbReference>
<accession>A0A538UCE7</accession>
<dbReference type="PANTHER" id="PTHR42982">
    <property type="entry name" value="SEC-INDEPENDENT PROTEIN TRANSLOCASE PROTEIN TATA"/>
    <property type="match status" value="1"/>
</dbReference>
<reference evidence="11 12" key="1">
    <citation type="journal article" date="2019" name="Nat. Microbiol.">
        <title>Mediterranean grassland soil C-N compound turnover is dependent on rainfall and depth, and is mediated by genomically divergent microorganisms.</title>
        <authorList>
            <person name="Diamond S."/>
            <person name="Andeer P.F."/>
            <person name="Li Z."/>
            <person name="Crits-Christoph A."/>
            <person name="Burstein D."/>
            <person name="Anantharaman K."/>
            <person name="Lane K.R."/>
            <person name="Thomas B.C."/>
            <person name="Pan C."/>
            <person name="Northen T.R."/>
            <person name="Banfield J.F."/>
        </authorList>
    </citation>
    <scope>NUCLEOTIDE SEQUENCE [LARGE SCALE GENOMIC DNA]</scope>
    <source>
        <strain evidence="11">WS_11</strain>
    </source>
</reference>
<comment type="function">
    <text evidence="9">Part of the twin-arginine translocation (Tat) system that transports large folded proteins containing a characteristic twin-arginine motif in their signal peptide across membranes. TatA could form the protein-conducting channel of the Tat system.</text>
</comment>
<evidence type="ECO:0000256" key="6">
    <source>
        <dbReference type="ARBA" id="ARBA00022989"/>
    </source>
</evidence>
<dbReference type="EMBL" id="VBPB01000059">
    <property type="protein sequence ID" value="TMQ73564.1"/>
    <property type="molecule type" value="Genomic_DNA"/>
</dbReference>
<keyword evidence="5 9" id="KW-0653">Protein transport</keyword>
<evidence type="ECO:0000256" key="9">
    <source>
        <dbReference type="HAMAP-Rule" id="MF_00236"/>
    </source>
</evidence>
<dbReference type="InterPro" id="IPR003369">
    <property type="entry name" value="TatA/B/E"/>
</dbReference>
<organism evidence="11 12">
    <name type="scientific">Eiseniibacteriota bacterium</name>
    <dbReference type="NCBI Taxonomy" id="2212470"/>
    <lineage>
        <taxon>Bacteria</taxon>
        <taxon>Candidatus Eiseniibacteriota</taxon>
    </lineage>
</organism>
<comment type="caution">
    <text evidence="11">The sequence shown here is derived from an EMBL/GenBank/DDBJ whole genome shotgun (WGS) entry which is preliminary data.</text>
</comment>
<proteinExistence type="inferred from homology"/>
<dbReference type="GO" id="GO:0033281">
    <property type="term" value="C:TAT protein transport complex"/>
    <property type="evidence" value="ECO:0007669"/>
    <property type="project" value="UniProtKB-UniRule"/>
</dbReference>
<comment type="subunit">
    <text evidence="9">Forms a complex with TatC.</text>
</comment>
<dbReference type="Gene3D" id="1.20.5.3310">
    <property type="match status" value="1"/>
</dbReference>
<dbReference type="Pfam" id="PF02416">
    <property type="entry name" value="TatA_B_E"/>
    <property type="match status" value="1"/>
</dbReference>
<dbReference type="PRINTS" id="PR01506">
    <property type="entry name" value="TATBPROTEIN"/>
</dbReference>
<dbReference type="NCBIfam" id="TIGR01411">
    <property type="entry name" value="tatAE"/>
    <property type="match status" value="1"/>
</dbReference>
<feature type="compositionally biased region" description="Basic and acidic residues" evidence="10">
    <location>
        <begin position="43"/>
        <end position="62"/>
    </location>
</feature>
<evidence type="ECO:0000256" key="8">
    <source>
        <dbReference type="ARBA" id="ARBA00023136"/>
    </source>
</evidence>
<evidence type="ECO:0000313" key="11">
    <source>
        <dbReference type="EMBL" id="TMQ73564.1"/>
    </source>
</evidence>
<evidence type="ECO:0000256" key="5">
    <source>
        <dbReference type="ARBA" id="ARBA00022927"/>
    </source>
</evidence>
<evidence type="ECO:0000256" key="2">
    <source>
        <dbReference type="ARBA" id="ARBA00022448"/>
    </source>
</evidence>
<protein>
    <recommendedName>
        <fullName evidence="9">Sec-independent protein translocase protein TatA</fullName>
    </recommendedName>
</protein>
<gene>
    <name evidence="9" type="primary">tatA</name>
    <name evidence="11" type="ORF">E6K81_04035</name>
</gene>
<evidence type="ECO:0000256" key="10">
    <source>
        <dbReference type="SAM" id="MobiDB-lite"/>
    </source>
</evidence>
<name>A0A538UCE7_UNCEI</name>
<comment type="subcellular location">
    <subcellularLocation>
        <location evidence="1 9">Cell membrane</location>
        <topology evidence="1 9">Single-pass membrane protein</topology>
    </subcellularLocation>
</comment>
<dbReference type="Proteomes" id="UP000319771">
    <property type="component" value="Unassembled WGS sequence"/>
</dbReference>
<feature type="region of interest" description="Disordered" evidence="10">
    <location>
        <begin position="43"/>
        <end position="74"/>
    </location>
</feature>
<dbReference type="HAMAP" id="MF_00236">
    <property type="entry name" value="TatA_E"/>
    <property type="match status" value="1"/>
</dbReference>